<feature type="domain" description="KIB1-4 beta-propeller" evidence="1">
    <location>
        <begin position="10"/>
        <end position="115"/>
    </location>
</feature>
<protein>
    <recommendedName>
        <fullName evidence="1">KIB1-4 beta-propeller domain-containing protein</fullName>
    </recommendedName>
</protein>
<name>A0A6G1CUN6_9ORYZ</name>
<proteinExistence type="predicted"/>
<accession>A0A6G1CUN6</accession>
<dbReference type="PANTHER" id="PTHR44586:SF17">
    <property type="entry name" value="DUF295 DOMAIN-CONTAINING PROTEIN"/>
    <property type="match status" value="1"/>
</dbReference>
<evidence type="ECO:0000313" key="3">
    <source>
        <dbReference type="Proteomes" id="UP000479710"/>
    </source>
</evidence>
<sequence>MTLTARDLSEYLYLRVFLSSDPSDGGGDCIVVLLHRPDGQISFARLGDPHWTWIRTPTGNELYVDVAFRANGRMLYGLRRDGTIHEFDLDGEPALERTTILPAQDCTTRHTNYLVVAAEPRRRLATCVQVYHVPPGATLTSRTLPCVSITNTLHETPCSATEDGSEMMGVPP</sequence>
<dbReference type="Proteomes" id="UP000479710">
    <property type="component" value="Unassembled WGS sequence"/>
</dbReference>
<dbReference type="SUPFAM" id="SSF63829">
    <property type="entry name" value="Calcium-dependent phosphotriesterase"/>
    <property type="match status" value="1"/>
</dbReference>
<evidence type="ECO:0000313" key="2">
    <source>
        <dbReference type="EMBL" id="KAF0904178.1"/>
    </source>
</evidence>
<keyword evidence="3" id="KW-1185">Reference proteome</keyword>
<evidence type="ECO:0000259" key="1">
    <source>
        <dbReference type="Pfam" id="PF03478"/>
    </source>
</evidence>
<reference evidence="2 3" key="1">
    <citation type="submission" date="2019-11" db="EMBL/GenBank/DDBJ databases">
        <title>Whole genome sequence of Oryza granulata.</title>
        <authorList>
            <person name="Li W."/>
        </authorList>
    </citation>
    <scope>NUCLEOTIDE SEQUENCE [LARGE SCALE GENOMIC DNA]</scope>
    <source>
        <strain evidence="3">cv. Menghai</strain>
        <tissue evidence="2">Leaf</tissue>
    </source>
</reference>
<organism evidence="2 3">
    <name type="scientific">Oryza meyeriana var. granulata</name>
    <dbReference type="NCBI Taxonomy" id="110450"/>
    <lineage>
        <taxon>Eukaryota</taxon>
        <taxon>Viridiplantae</taxon>
        <taxon>Streptophyta</taxon>
        <taxon>Embryophyta</taxon>
        <taxon>Tracheophyta</taxon>
        <taxon>Spermatophyta</taxon>
        <taxon>Magnoliopsida</taxon>
        <taxon>Liliopsida</taxon>
        <taxon>Poales</taxon>
        <taxon>Poaceae</taxon>
        <taxon>BOP clade</taxon>
        <taxon>Oryzoideae</taxon>
        <taxon>Oryzeae</taxon>
        <taxon>Oryzinae</taxon>
        <taxon>Oryza</taxon>
        <taxon>Oryza meyeriana</taxon>
    </lineage>
</organism>
<dbReference type="AlphaFoldDB" id="A0A6G1CUN6"/>
<dbReference type="InterPro" id="IPR005174">
    <property type="entry name" value="KIB1-4_b-propeller"/>
</dbReference>
<dbReference type="PANTHER" id="PTHR44586">
    <property type="entry name" value="F-BOX DOMAIN CONTAINING PROTEIN, EXPRESSED"/>
    <property type="match status" value="1"/>
</dbReference>
<comment type="caution">
    <text evidence="2">The sequence shown here is derived from an EMBL/GenBank/DDBJ whole genome shotgun (WGS) entry which is preliminary data.</text>
</comment>
<gene>
    <name evidence="2" type="ORF">E2562_032557</name>
</gene>
<dbReference type="OrthoDB" id="642536at2759"/>
<dbReference type="EMBL" id="SPHZ02000008">
    <property type="protein sequence ID" value="KAF0904178.1"/>
    <property type="molecule type" value="Genomic_DNA"/>
</dbReference>
<dbReference type="Pfam" id="PF03478">
    <property type="entry name" value="Beta-prop_KIB1-4"/>
    <property type="match status" value="1"/>
</dbReference>